<dbReference type="AlphaFoldDB" id="A0A0R1HNE7"/>
<dbReference type="InterPro" id="IPR001387">
    <property type="entry name" value="Cro/C1-type_HTH"/>
</dbReference>
<organism evidence="2 3">
    <name type="scientific">Secundilactobacillus kimchicus JCM 15530</name>
    <dbReference type="NCBI Taxonomy" id="1302272"/>
    <lineage>
        <taxon>Bacteria</taxon>
        <taxon>Bacillati</taxon>
        <taxon>Bacillota</taxon>
        <taxon>Bacilli</taxon>
        <taxon>Lactobacillales</taxon>
        <taxon>Lactobacillaceae</taxon>
        <taxon>Secundilactobacillus</taxon>
    </lineage>
</organism>
<protein>
    <recommendedName>
        <fullName evidence="1">HTH cro/C1-type domain-containing protein</fullName>
    </recommendedName>
</protein>
<proteinExistence type="predicted"/>
<dbReference type="SUPFAM" id="SSF47413">
    <property type="entry name" value="lambda repressor-like DNA-binding domains"/>
    <property type="match status" value="1"/>
</dbReference>
<dbReference type="GO" id="GO:0003677">
    <property type="term" value="F:DNA binding"/>
    <property type="evidence" value="ECO:0007669"/>
    <property type="project" value="InterPro"/>
</dbReference>
<dbReference type="PATRIC" id="fig|1302272.5.peg.1926"/>
<name>A0A0R1HNE7_9LACO</name>
<dbReference type="InterPro" id="IPR010982">
    <property type="entry name" value="Lambda_DNA-bd_dom_sf"/>
</dbReference>
<dbReference type="CDD" id="cd00093">
    <property type="entry name" value="HTH_XRE"/>
    <property type="match status" value="1"/>
</dbReference>
<keyword evidence="3" id="KW-1185">Reference proteome</keyword>
<evidence type="ECO:0000313" key="2">
    <source>
        <dbReference type="EMBL" id="KRK48160.1"/>
    </source>
</evidence>
<sequence length="58" mass="6694">MANILDIPKSTYTSYESGWRTPNVDKAKDLSLKMGVEWTIFFEKEVRDLSMSGKKVNH</sequence>
<gene>
    <name evidence="2" type="ORF">FC96_GL001896</name>
</gene>
<evidence type="ECO:0000313" key="3">
    <source>
        <dbReference type="Proteomes" id="UP000050911"/>
    </source>
</evidence>
<feature type="domain" description="HTH cro/C1-type" evidence="1">
    <location>
        <begin position="1"/>
        <end position="41"/>
    </location>
</feature>
<dbReference type="PROSITE" id="PS50943">
    <property type="entry name" value="HTH_CROC1"/>
    <property type="match status" value="1"/>
</dbReference>
<reference evidence="2 3" key="1">
    <citation type="journal article" date="2015" name="Genome Announc.">
        <title>Expanding the biotechnology potential of lactobacilli through comparative genomics of 213 strains and associated genera.</title>
        <authorList>
            <person name="Sun Z."/>
            <person name="Harris H.M."/>
            <person name="McCann A."/>
            <person name="Guo C."/>
            <person name="Argimon S."/>
            <person name="Zhang W."/>
            <person name="Yang X."/>
            <person name="Jeffery I.B."/>
            <person name="Cooney J.C."/>
            <person name="Kagawa T.F."/>
            <person name="Liu W."/>
            <person name="Song Y."/>
            <person name="Salvetti E."/>
            <person name="Wrobel A."/>
            <person name="Rasinkangas P."/>
            <person name="Parkhill J."/>
            <person name="Rea M.C."/>
            <person name="O'Sullivan O."/>
            <person name="Ritari J."/>
            <person name="Douillard F.P."/>
            <person name="Paul Ross R."/>
            <person name="Yang R."/>
            <person name="Briner A.E."/>
            <person name="Felis G.E."/>
            <person name="de Vos W.M."/>
            <person name="Barrangou R."/>
            <person name="Klaenhammer T.R."/>
            <person name="Caufield P.W."/>
            <person name="Cui Y."/>
            <person name="Zhang H."/>
            <person name="O'Toole P.W."/>
        </authorList>
    </citation>
    <scope>NUCLEOTIDE SEQUENCE [LARGE SCALE GENOMIC DNA]</scope>
    <source>
        <strain evidence="2 3">JCM 15530</strain>
    </source>
</reference>
<comment type="caution">
    <text evidence="2">The sequence shown here is derived from an EMBL/GenBank/DDBJ whole genome shotgun (WGS) entry which is preliminary data.</text>
</comment>
<evidence type="ECO:0000259" key="1">
    <source>
        <dbReference type="PROSITE" id="PS50943"/>
    </source>
</evidence>
<dbReference type="Gene3D" id="1.10.260.40">
    <property type="entry name" value="lambda repressor-like DNA-binding domains"/>
    <property type="match status" value="1"/>
</dbReference>
<dbReference type="EMBL" id="AZCX01000004">
    <property type="protein sequence ID" value="KRK48160.1"/>
    <property type="molecule type" value="Genomic_DNA"/>
</dbReference>
<dbReference type="STRING" id="1302272.FC96_GL001896"/>
<dbReference type="Proteomes" id="UP000050911">
    <property type="component" value="Unassembled WGS sequence"/>
</dbReference>
<accession>A0A0R1HNE7</accession>